<evidence type="ECO:0000256" key="5">
    <source>
        <dbReference type="ARBA" id="ARBA00023136"/>
    </source>
</evidence>
<feature type="region of interest" description="Disordered" evidence="6">
    <location>
        <begin position="772"/>
        <end position="804"/>
    </location>
</feature>
<feature type="transmembrane region" description="Helical" evidence="7">
    <location>
        <begin position="611"/>
        <end position="630"/>
    </location>
</feature>
<dbReference type="InterPro" id="IPR050545">
    <property type="entry name" value="Mycobact_MmpL"/>
</dbReference>
<feature type="transmembrane region" description="Helical" evidence="7">
    <location>
        <begin position="353"/>
        <end position="377"/>
    </location>
</feature>
<feature type="transmembrane region" description="Helical" evidence="7">
    <location>
        <begin position="389"/>
        <end position="405"/>
    </location>
</feature>
<keyword evidence="4 7" id="KW-1133">Transmembrane helix</keyword>
<evidence type="ECO:0000259" key="8">
    <source>
        <dbReference type="PROSITE" id="PS50156"/>
    </source>
</evidence>
<feature type="domain" description="SSD" evidence="8">
    <location>
        <begin position="636"/>
        <end position="763"/>
    </location>
</feature>
<sequence length="804" mass="88404">MSRFIASWANLVISQRWLVIILSVLLLLAGGYLGSSIPFDHTIQRNFADDDPKVLEYNQLLHLFGDNEYLVVGVSAPEQQDVFTSKTMNIVNELTLFLEQQEAVTQVRSLAKYQYIHGDADALNIEDLFPNQHAANATDAQLDAARQRIVSEALALDTLVNTALTETRIAARIRYVKDSPAHKVALVKALYAYVEQQQYTEQGYRIRFGGQPVFDEQFETRNQSDSAVLYPVMALIMIIVLFVSFRSWYVTLMPWTVIIFAIAMLNGVQGVLGYPHSAVDQALIPTMIIISIGLCMHIILAFINANTQLQNSAAAVKQTMLKLWLPCLFTSITTAIGFFTLSATNIVPVKEMAILGTVGPILLFILSFSLLPALLSFSKPGGRHLQPSGIANAIAALMHVLPGFANQHRKAILWLGGLLFMATCAALNTVKVDTNFVEYFKDNNPARQDMLYFDEHFNGAMTMEVIIDSGAENGIKQPAFLTRVALLEKALESRNSTGKILSVVDYLKEINQSMHEENPEYFTIPTSSNMTSQLLFLYENAGPEEDLSDMRDFDNRYLRLTVPMINMPASAMEQELAQIEQAIATDFADLAITLTGVKLLFQIQDVYTSEGMVKSFSLSLLVISLFFFVLFRSFKLGLYCIIPSVLPIIVVAAITGLLGVSLDLGTMIVGAMTMGLAVDDSIHVVSRYAKARQAGLDCFAAVSITMKESGTAVVFSSVVLVLGFSVLMLGSFVPIVHVGLFSAAIMLLALLADLLLLPAIIFTLDNKGAAERNTVNHSDNTHNSNAISNDKTAMSHDKNISDIA</sequence>
<feature type="transmembrane region" description="Helical" evidence="7">
    <location>
        <begin position="323"/>
        <end position="347"/>
    </location>
</feature>
<feature type="transmembrane region" description="Helical" evidence="7">
    <location>
        <begin position="411"/>
        <end position="430"/>
    </location>
</feature>
<dbReference type="SUPFAM" id="SSF82866">
    <property type="entry name" value="Multidrug efflux transporter AcrB transmembrane domain"/>
    <property type="match status" value="2"/>
</dbReference>
<feature type="compositionally biased region" description="Polar residues" evidence="6">
    <location>
        <begin position="773"/>
        <end position="792"/>
    </location>
</feature>
<dbReference type="Gene3D" id="1.20.1640.10">
    <property type="entry name" value="Multidrug efflux transporter AcrB transmembrane domain"/>
    <property type="match status" value="2"/>
</dbReference>
<feature type="transmembrane region" description="Helical" evidence="7">
    <location>
        <begin position="712"/>
        <end position="733"/>
    </location>
</feature>
<organism evidence="9">
    <name type="scientific">Rheinheimera sp. BAL341</name>
    <dbReference type="NCBI Taxonomy" id="1708203"/>
    <lineage>
        <taxon>Bacteria</taxon>
        <taxon>Pseudomonadati</taxon>
        <taxon>Pseudomonadota</taxon>
        <taxon>Gammaproteobacteria</taxon>
        <taxon>Chromatiales</taxon>
        <taxon>Chromatiaceae</taxon>
        <taxon>Rheinheimera</taxon>
    </lineage>
</organism>
<feature type="transmembrane region" description="Helical" evidence="7">
    <location>
        <begin position="227"/>
        <end position="245"/>
    </location>
</feature>
<protein>
    <submittedName>
        <fullName evidence="9">Membrane protein, putative</fullName>
    </submittedName>
</protein>
<dbReference type="PROSITE" id="PS50156">
    <property type="entry name" value="SSD"/>
    <property type="match status" value="1"/>
</dbReference>
<dbReference type="Pfam" id="PF03176">
    <property type="entry name" value="MMPL"/>
    <property type="match status" value="2"/>
</dbReference>
<dbReference type="GO" id="GO:0005886">
    <property type="term" value="C:plasma membrane"/>
    <property type="evidence" value="ECO:0007669"/>
    <property type="project" value="UniProtKB-SubCell"/>
</dbReference>
<dbReference type="InterPro" id="IPR004869">
    <property type="entry name" value="MMPL_dom"/>
</dbReference>
<feature type="transmembrane region" description="Helical" evidence="7">
    <location>
        <begin position="739"/>
        <end position="764"/>
    </location>
</feature>
<gene>
    <name evidence="9" type="ORF">BAL341_2963</name>
</gene>
<feature type="transmembrane region" description="Helical" evidence="7">
    <location>
        <begin position="284"/>
        <end position="303"/>
    </location>
</feature>
<dbReference type="EMBL" id="CAAJGR010000009">
    <property type="protein sequence ID" value="VHO05880.1"/>
    <property type="molecule type" value="Genomic_DNA"/>
</dbReference>
<feature type="compositionally biased region" description="Basic and acidic residues" evidence="6">
    <location>
        <begin position="793"/>
        <end position="804"/>
    </location>
</feature>
<name>A0A486XWI0_9GAMM</name>
<dbReference type="PANTHER" id="PTHR33406">
    <property type="entry name" value="MEMBRANE PROTEIN MJ1562-RELATED"/>
    <property type="match status" value="1"/>
</dbReference>
<feature type="transmembrane region" description="Helical" evidence="7">
    <location>
        <begin position="252"/>
        <end position="272"/>
    </location>
</feature>
<keyword evidence="3 7" id="KW-0812">Transmembrane</keyword>
<keyword evidence="2" id="KW-1003">Cell membrane</keyword>
<dbReference type="PANTHER" id="PTHR33406:SF12">
    <property type="entry name" value="BLR2997 PROTEIN"/>
    <property type="match status" value="1"/>
</dbReference>
<evidence type="ECO:0000256" key="7">
    <source>
        <dbReference type="SAM" id="Phobius"/>
    </source>
</evidence>
<comment type="subcellular location">
    <subcellularLocation>
        <location evidence="1">Cell membrane</location>
        <topology evidence="1">Multi-pass membrane protein</topology>
    </subcellularLocation>
</comment>
<reference evidence="9" key="1">
    <citation type="submission" date="2019-04" db="EMBL/GenBank/DDBJ databases">
        <authorList>
            <person name="Brambilla D."/>
        </authorList>
    </citation>
    <scope>NUCLEOTIDE SEQUENCE</scope>
    <source>
        <strain evidence="9">BAL1</strain>
    </source>
</reference>
<evidence type="ECO:0000256" key="2">
    <source>
        <dbReference type="ARBA" id="ARBA00022475"/>
    </source>
</evidence>
<accession>A0A486XWI0</accession>
<dbReference type="InterPro" id="IPR000731">
    <property type="entry name" value="SSD"/>
</dbReference>
<feature type="transmembrane region" description="Helical" evidence="7">
    <location>
        <begin position="636"/>
        <end position="662"/>
    </location>
</feature>
<dbReference type="AlphaFoldDB" id="A0A486XWI0"/>
<evidence type="ECO:0000256" key="4">
    <source>
        <dbReference type="ARBA" id="ARBA00022989"/>
    </source>
</evidence>
<proteinExistence type="predicted"/>
<evidence type="ECO:0000256" key="1">
    <source>
        <dbReference type="ARBA" id="ARBA00004651"/>
    </source>
</evidence>
<evidence type="ECO:0000256" key="3">
    <source>
        <dbReference type="ARBA" id="ARBA00022692"/>
    </source>
</evidence>
<keyword evidence="5 7" id="KW-0472">Membrane</keyword>
<evidence type="ECO:0000313" key="9">
    <source>
        <dbReference type="EMBL" id="VHO05880.1"/>
    </source>
</evidence>
<evidence type="ECO:0000256" key="6">
    <source>
        <dbReference type="SAM" id="MobiDB-lite"/>
    </source>
</evidence>